<dbReference type="VEuPathDB" id="VectorBase:BGLB036274"/>
<dbReference type="PANTHER" id="PTHR43697:SF1">
    <property type="entry name" value="SERINE--TRNA LIGASE"/>
    <property type="match status" value="1"/>
</dbReference>
<comment type="catalytic activity">
    <reaction evidence="13">
        <text>tRNA(Sec) + L-serine + ATP = L-seryl-tRNA(Sec) + AMP + diphosphate + H(+)</text>
        <dbReference type="Rhea" id="RHEA:42580"/>
        <dbReference type="Rhea" id="RHEA-COMP:9742"/>
        <dbReference type="Rhea" id="RHEA-COMP:10128"/>
        <dbReference type="ChEBI" id="CHEBI:15378"/>
        <dbReference type="ChEBI" id="CHEBI:30616"/>
        <dbReference type="ChEBI" id="CHEBI:33019"/>
        <dbReference type="ChEBI" id="CHEBI:33384"/>
        <dbReference type="ChEBI" id="CHEBI:78442"/>
        <dbReference type="ChEBI" id="CHEBI:78533"/>
        <dbReference type="ChEBI" id="CHEBI:456215"/>
        <dbReference type="EC" id="6.1.1.11"/>
    </reaction>
</comment>
<keyword evidence="5" id="KW-0963">Cytoplasm</keyword>
<feature type="domain" description="Aminoacyl-transfer RNA synthetases class-II family profile" evidence="15">
    <location>
        <begin position="1"/>
        <end position="145"/>
    </location>
</feature>
<sequence length="145" mass="16323">MRPPVIVNSKTMQGTGQLPKFKEDLFKLEGLDAYLIPTAEVPVTNFYQDEIIDVTKPIMFTAFTPCFRAEAGSGGRDMRGLIRAHQFNKVELVKLVSHKDLKSEFEKTVLDAKSILELLELPFRELQLCSGDLGFSSEETIDLEV</sequence>
<dbReference type="PANTHER" id="PTHR43697">
    <property type="entry name" value="SERYL-TRNA SYNTHETASE"/>
    <property type="match status" value="1"/>
</dbReference>
<evidence type="ECO:0000259" key="15">
    <source>
        <dbReference type="PROSITE" id="PS50862"/>
    </source>
</evidence>
<evidence type="ECO:0000256" key="2">
    <source>
        <dbReference type="ARBA" id="ARBA00005045"/>
    </source>
</evidence>
<dbReference type="VEuPathDB" id="VectorBase:BGLAX_052693"/>
<dbReference type="STRING" id="6526.A0A2C9LXY4"/>
<dbReference type="EnsemblMetazoa" id="BGLB036274-RA">
    <property type="protein sequence ID" value="BGLB036274-PA"/>
    <property type="gene ID" value="BGLB036274"/>
</dbReference>
<evidence type="ECO:0000256" key="3">
    <source>
        <dbReference type="ARBA" id="ARBA00010728"/>
    </source>
</evidence>
<evidence type="ECO:0000256" key="10">
    <source>
        <dbReference type="ARBA" id="ARBA00023146"/>
    </source>
</evidence>
<evidence type="ECO:0000313" key="16">
    <source>
        <dbReference type="EnsemblMetazoa" id="BGLB036274-PA"/>
    </source>
</evidence>
<evidence type="ECO:0000256" key="12">
    <source>
        <dbReference type="ARBA" id="ARBA00033352"/>
    </source>
</evidence>
<dbReference type="GO" id="GO:0005524">
    <property type="term" value="F:ATP binding"/>
    <property type="evidence" value="ECO:0007669"/>
    <property type="project" value="UniProtKB-KW"/>
</dbReference>
<keyword evidence="8" id="KW-0067">ATP-binding</keyword>
<name>A0A2C9LXY4_BIOGL</name>
<dbReference type="GO" id="GO:0004828">
    <property type="term" value="F:serine-tRNA ligase activity"/>
    <property type="evidence" value="ECO:0007669"/>
    <property type="project" value="UniProtKB-EC"/>
</dbReference>
<dbReference type="InterPro" id="IPR002314">
    <property type="entry name" value="aa-tRNA-synt_IIb"/>
</dbReference>
<comment type="pathway">
    <text evidence="2">Aminoacyl-tRNA biosynthesis; selenocysteinyl-tRNA(Sec) biosynthesis; L-seryl-tRNA(Sec) from L-serine and tRNA(Sec): step 1/1.</text>
</comment>
<dbReference type="Pfam" id="PF00587">
    <property type="entry name" value="tRNA-synt_2b"/>
    <property type="match status" value="1"/>
</dbReference>
<protein>
    <recommendedName>
        <fullName evidence="4">serine--tRNA ligase</fullName>
        <ecNumber evidence="4">6.1.1.11</ecNumber>
    </recommendedName>
    <alternativeName>
        <fullName evidence="11">Seryl-tRNA synthetase</fullName>
    </alternativeName>
    <alternativeName>
        <fullName evidence="12">Seryl-tRNA(Ser/Sec) synthetase</fullName>
    </alternativeName>
</protein>
<dbReference type="InterPro" id="IPR045864">
    <property type="entry name" value="aa-tRNA-synth_II/BPL/LPL"/>
</dbReference>
<dbReference type="InterPro" id="IPR006195">
    <property type="entry name" value="aa-tRNA-synth_II"/>
</dbReference>
<keyword evidence="7" id="KW-0547">Nucleotide-binding</keyword>
<keyword evidence="9" id="KW-0648">Protein biosynthesis</keyword>
<proteinExistence type="inferred from homology"/>
<dbReference type="EC" id="6.1.1.11" evidence="4"/>
<evidence type="ECO:0000256" key="8">
    <source>
        <dbReference type="ARBA" id="ARBA00022840"/>
    </source>
</evidence>
<dbReference type="PROSITE" id="PS50862">
    <property type="entry name" value="AA_TRNA_LIGASE_II"/>
    <property type="match status" value="1"/>
</dbReference>
<evidence type="ECO:0000256" key="4">
    <source>
        <dbReference type="ARBA" id="ARBA00012840"/>
    </source>
</evidence>
<keyword evidence="10" id="KW-0030">Aminoacyl-tRNA synthetase</keyword>
<dbReference type="AlphaFoldDB" id="A0A2C9LXY4"/>
<comment type="subcellular location">
    <subcellularLocation>
        <location evidence="1">Cytoplasm</location>
    </subcellularLocation>
</comment>
<dbReference type="Proteomes" id="UP000076420">
    <property type="component" value="Unassembled WGS sequence"/>
</dbReference>
<dbReference type="GO" id="GO:0006434">
    <property type="term" value="P:seryl-tRNA aminoacylation"/>
    <property type="evidence" value="ECO:0007669"/>
    <property type="project" value="InterPro"/>
</dbReference>
<comment type="similarity">
    <text evidence="3">Belongs to the class-II aminoacyl-tRNA synthetase family. Type-1 seryl-tRNA synthetase subfamily.</text>
</comment>
<evidence type="ECO:0000256" key="14">
    <source>
        <dbReference type="ARBA" id="ARBA00048823"/>
    </source>
</evidence>
<dbReference type="GO" id="GO:0005737">
    <property type="term" value="C:cytoplasm"/>
    <property type="evidence" value="ECO:0007669"/>
    <property type="project" value="UniProtKB-SubCell"/>
</dbReference>
<dbReference type="InterPro" id="IPR002317">
    <property type="entry name" value="Ser-tRNA-ligase_type_1"/>
</dbReference>
<organism evidence="16 17">
    <name type="scientific">Biomphalaria glabrata</name>
    <name type="common">Bloodfluke planorb</name>
    <name type="synonym">Freshwater snail</name>
    <dbReference type="NCBI Taxonomy" id="6526"/>
    <lineage>
        <taxon>Eukaryota</taxon>
        <taxon>Metazoa</taxon>
        <taxon>Spiralia</taxon>
        <taxon>Lophotrochozoa</taxon>
        <taxon>Mollusca</taxon>
        <taxon>Gastropoda</taxon>
        <taxon>Heterobranchia</taxon>
        <taxon>Euthyneura</taxon>
        <taxon>Panpulmonata</taxon>
        <taxon>Hygrophila</taxon>
        <taxon>Lymnaeoidea</taxon>
        <taxon>Planorbidae</taxon>
        <taxon>Biomphalaria</taxon>
    </lineage>
</organism>
<evidence type="ECO:0000256" key="7">
    <source>
        <dbReference type="ARBA" id="ARBA00022741"/>
    </source>
</evidence>
<dbReference type="Gene3D" id="3.30.930.10">
    <property type="entry name" value="Bira Bifunctional Protein, Domain 2"/>
    <property type="match status" value="1"/>
</dbReference>
<evidence type="ECO:0000256" key="6">
    <source>
        <dbReference type="ARBA" id="ARBA00022598"/>
    </source>
</evidence>
<gene>
    <name evidence="16" type="primary">106076051</name>
</gene>
<comment type="catalytic activity">
    <reaction evidence="14">
        <text>tRNA(Ser) + L-serine + ATP = L-seryl-tRNA(Ser) + AMP + diphosphate + H(+)</text>
        <dbReference type="Rhea" id="RHEA:12292"/>
        <dbReference type="Rhea" id="RHEA-COMP:9669"/>
        <dbReference type="Rhea" id="RHEA-COMP:9703"/>
        <dbReference type="ChEBI" id="CHEBI:15378"/>
        <dbReference type="ChEBI" id="CHEBI:30616"/>
        <dbReference type="ChEBI" id="CHEBI:33019"/>
        <dbReference type="ChEBI" id="CHEBI:33384"/>
        <dbReference type="ChEBI" id="CHEBI:78442"/>
        <dbReference type="ChEBI" id="CHEBI:78533"/>
        <dbReference type="ChEBI" id="CHEBI:456215"/>
        <dbReference type="EC" id="6.1.1.11"/>
    </reaction>
</comment>
<dbReference type="PRINTS" id="PR00981">
    <property type="entry name" value="TRNASYNTHSER"/>
</dbReference>
<evidence type="ECO:0000313" key="17">
    <source>
        <dbReference type="Proteomes" id="UP000076420"/>
    </source>
</evidence>
<accession>A0A2C9LXY4</accession>
<dbReference type="KEGG" id="bgt:106076051"/>
<evidence type="ECO:0000256" key="9">
    <source>
        <dbReference type="ARBA" id="ARBA00022917"/>
    </source>
</evidence>
<evidence type="ECO:0000256" key="5">
    <source>
        <dbReference type="ARBA" id="ARBA00022490"/>
    </source>
</evidence>
<evidence type="ECO:0000256" key="1">
    <source>
        <dbReference type="ARBA" id="ARBA00004496"/>
    </source>
</evidence>
<keyword evidence="6" id="KW-0436">Ligase</keyword>
<reference evidence="16" key="1">
    <citation type="submission" date="2020-05" db="UniProtKB">
        <authorList>
            <consortium name="EnsemblMetazoa"/>
        </authorList>
    </citation>
    <scope>IDENTIFICATION</scope>
    <source>
        <strain evidence="16">BB02</strain>
    </source>
</reference>
<evidence type="ECO:0000256" key="13">
    <source>
        <dbReference type="ARBA" id="ARBA00047929"/>
    </source>
</evidence>
<evidence type="ECO:0000256" key="11">
    <source>
        <dbReference type="ARBA" id="ARBA00031113"/>
    </source>
</evidence>
<dbReference type="SUPFAM" id="SSF55681">
    <property type="entry name" value="Class II aaRS and biotin synthetases"/>
    <property type="match status" value="1"/>
</dbReference>